<dbReference type="RefSeq" id="WP_191322607.1">
    <property type="nucleotide sequence ID" value="NZ_JBHRYE010000011.1"/>
</dbReference>
<comment type="subcellular location">
    <subcellularLocation>
        <location evidence="2">Membrane</location>
        <topology evidence="2">Multi-pass membrane protein</topology>
    </subcellularLocation>
</comment>
<feature type="transmembrane region" description="Helical" evidence="8">
    <location>
        <begin position="66"/>
        <end position="84"/>
    </location>
</feature>
<organism evidence="10 11">
    <name type="scientific">Novosphingobium pokkalii</name>
    <dbReference type="NCBI Taxonomy" id="1770194"/>
    <lineage>
        <taxon>Bacteria</taxon>
        <taxon>Pseudomonadati</taxon>
        <taxon>Pseudomonadota</taxon>
        <taxon>Alphaproteobacteria</taxon>
        <taxon>Sphingomonadales</taxon>
        <taxon>Sphingomonadaceae</taxon>
        <taxon>Novosphingobium</taxon>
    </lineage>
</organism>
<feature type="transmembrane region" description="Helical" evidence="8">
    <location>
        <begin position="38"/>
        <end position="61"/>
    </location>
</feature>
<evidence type="ECO:0000256" key="3">
    <source>
        <dbReference type="ARBA" id="ARBA00004856"/>
    </source>
</evidence>
<keyword evidence="11" id="KW-1185">Reference proteome</keyword>
<dbReference type="InterPro" id="IPR009908">
    <property type="entry name" value="Methylamine_util_MauE"/>
</dbReference>
<keyword evidence="7 8" id="KW-0472">Membrane</keyword>
<feature type="transmembrane region" description="Helical" evidence="8">
    <location>
        <begin position="134"/>
        <end position="153"/>
    </location>
</feature>
<comment type="caution">
    <text evidence="10">The sequence shown here is derived from an EMBL/GenBank/DDBJ whole genome shotgun (WGS) entry which is preliminary data.</text>
</comment>
<dbReference type="Proteomes" id="UP001595683">
    <property type="component" value="Unassembled WGS sequence"/>
</dbReference>
<evidence type="ECO:0000313" key="11">
    <source>
        <dbReference type="Proteomes" id="UP001595683"/>
    </source>
</evidence>
<evidence type="ECO:0000256" key="2">
    <source>
        <dbReference type="ARBA" id="ARBA00004141"/>
    </source>
</evidence>
<protein>
    <recommendedName>
        <fullName evidence="4">Methylamine utilization protein MauE</fullName>
    </recommendedName>
</protein>
<gene>
    <name evidence="10" type="ORF">ACFOOT_07945</name>
</gene>
<evidence type="ECO:0000256" key="5">
    <source>
        <dbReference type="ARBA" id="ARBA00022692"/>
    </source>
</evidence>
<dbReference type="Pfam" id="PF07291">
    <property type="entry name" value="MauE"/>
    <property type="match status" value="1"/>
</dbReference>
<evidence type="ECO:0000313" key="10">
    <source>
        <dbReference type="EMBL" id="MFC3671353.1"/>
    </source>
</evidence>
<proteinExistence type="predicted"/>
<keyword evidence="5 8" id="KW-0812">Transmembrane</keyword>
<sequence>MGAPDLFCAMLLAASAGHKVLGHQRLAPIAARLSGSGAALGPVLLLLAGAAEMAAAVFLLIPPLRVIGAVLAAAVWASYALLLWRQRGHTLDCGCDLAARAKPVTAAVVARPAGLAALALAVSTLPAAPFTLDAPFAAAGFLALYLGLSELLATPRPAWRTA</sequence>
<evidence type="ECO:0000259" key="9">
    <source>
        <dbReference type="Pfam" id="PF07291"/>
    </source>
</evidence>
<comment type="pathway">
    <text evidence="3">One-carbon metabolism; methylamine degradation.</text>
</comment>
<evidence type="ECO:0000256" key="4">
    <source>
        <dbReference type="ARBA" id="ARBA00019078"/>
    </source>
</evidence>
<reference evidence="11" key="1">
    <citation type="journal article" date="2019" name="Int. J. Syst. Evol. Microbiol.">
        <title>The Global Catalogue of Microorganisms (GCM) 10K type strain sequencing project: providing services to taxonomists for standard genome sequencing and annotation.</title>
        <authorList>
            <consortium name="The Broad Institute Genomics Platform"/>
            <consortium name="The Broad Institute Genome Sequencing Center for Infectious Disease"/>
            <person name="Wu L."/>
            <person name="Ma J."/>
        </authorList>
    </citation>
    <scope>NUCLEOTIDE SEQUENCE [LARGE SCALE GENOMIC DNA]</scope>
    <source>
        <strain evidence="11">KCTC 42224</strain>
    </source>
</reference>
<name>A0ABV7V516_9SPHN</name>
<evidence type="ECO:0000256" key="8">
    <source>
        <dbReference type="SAM" id="Phobius"/>
    </source>
</evidence>
<comment type="function">
    <text evidence="1">May be specifically involved in the processing, transport, and/or maturation of the MADH beta-subunit.</text>
</comment>
<feature type="domain" description="Methylamine utilisation protein MauE" evidence="9">
    <location>
        <begin position="6"/>
        <end position="122"/>
    </location>
</feature>
<dbReference type="EMBL" id="JBHRYE010000011">
    <property type="protein sequence ID" value="MFC3671353.1"/>
    <property type="molecule type" value="Genomic_DNA"/>
</dbReference>
<keyword evidence="6 8" id="KW-1133">Transmembrane helix</keyword>
<accession>A0ABV7V516</accession>
<evidence type="ECO:0000256" key="6">
    <source>
        <dbReference type="ARBA" id="ARBA00022989"/>
    </source>
</evidence>
<evidence type="ECO:0000256" key="1">
    <source>
        <dbReference type="ARBA" id="ARBA00003475"/>
    </source>
</evidence>
<evidence type="ECO:0000256" key="7">
    <source>
        <dbReference type="ARBA" id="ARBA00023136"/>
    </source>
</evidence>